<sequence>MTAPSLPETLRALHRHLPERIREADLTEQWGLIMLEAFVQGDGDQLGWHGVYSIGELGDHSFPESLVYLETALRQECQARGWMWRTWAGLPGHGFGAEVERRVFAQPFQGLSDTPAHALALALLGALGGEGT</sequence>
<dbReference type="EMBL" id="BCMS01000006">
    <property type="protein sequence ID" value="GAQ23944.1"/>
    <property type="molecule type" value="Genomic_DNA"/>
</dbReference>
<keyword evidence="2" id="KW-1185">Reference proteome</keyword>
<protein>
    <submittedName>
        <fullName evidence="1">Uncharacterized protein</fullName>
    </submittedName>
</protein>
<evidence type="ECO:0000313" key="1">
    <source>
        <dbReference type="EMBL" id="GAQ23944.1"/>
    </source>
</evidence>
<accession>A0A100HQR5</accession>
<dbReference type="Proteomes" id="UP000056209">
    <property type="component" value="Unassembled WGS sequence"/>
</dbReference>
<gene>
    <name evidence="1" type="ORF">DEIGR_400077</name>
</gene>
<organism evidence="1 2">
    <name type="scientific">Deinococcus grandis</name>
    <dbReference type="NCBI Taxonomy" id="57498"/>
    <lineage>
        <taxon>Bacteria</taxon>
        <taxon>Thermotogati</taxon>
        <taxon>Deinococcota</taxon>
        <taxon>Deinococci</taxon>
        <taxon>Deinococcales</taxon>
        <taxon>Deinococcaceae</taxon>
        <taxon>Deinococcus</taxon>
    </lineage>
</organism>
<name>A0A100HQR5_9DEIO</name>
<comment type="caution">
    <text evidence="1">The sequence shown here is derived from an EMBL/GenBank/DDBJ whole genome shotgun (WGS) entry which is preliminary data.</text>
</comment>
<reference evidence="2" key="1">
    <citation type="submission" date="2015-11" db="EMBL/GenBank/DDBJ databases">
        <title>Draft Genome Sequence of the Radioresistant Bacterium Deinococcus grandis, Isolated from Freshwater Fish in Japan.</title>
        <authorList>
            <person name="Satoh K."/>
            <person name="Onodera T."/>
            <person name="Omoso K."/>
            <person name="Takeda-Yano K."/>
            <person name="Katayama T."/>
            <person name="Oono Y."/>
            <person name="Narumi I."/>
        </authorList>
    </citation>
    <scope>NUCLEOTIDE SEQUENCE [LARGE SCALE GENOMIC DNA]</scope>
    <source>
        <strain evidence="2">ATCC 43672</strain>
    </source>
</reference>
<dbReference type="RefSeq" id="WP_058980128.1">
    <property type="nucleotide sequence ID" value="NZ_BCMS01000006.1"/>
</dbReference>
<proteinExistence type="predicted"/>
<evidence type="ECO:0000313" key="2">
    <source>
        <dbReference type="Proteomes" id="UP000056209"/>
    </source>
</evidence>
<dbReference type="AlphaFoldDB" id="A0A100HQR5"/>